<dbReference type="EMBL" id="HBUF01364995">
    <property type="protein sequence ID" value="CAG6723078.1"/>
    <property type="molecule type" value="Transcribed_RNA"/>
</dbReference>
<keyword evidence="1" id="KW-0175">Coiled coil</keyword>
<dbReference type="EMBL" id="HBUF01161254">
    <property type="protein sequence ID" value="CAG6650230.1"/>
    <property type="molecule type" value="Transcribed_RNA"/>
</dbReference>
<dbReference type="EMBL" id="HBUF01161255">
    <property type="protein sequence ID" value="CAG6650233.1"/>
    <property type="molecule type" value="Transcribed_RNA"/>
</dbReference>
<dbReference type="EMBL" id="HBUF01530727">
    <property type="protein sequence ID" value="CAG6751720.1"/>
    <property type="molecule type" value="Transcribed_RNA"/>
</dbReference>
<evidence type="ECO:0000256" key="1">
    <source>
        <dbReference type="SAM" id="Coils"/>
    </source>
</evidence>
<dbReference type="EMBL" id="HBUF01268696">
    <property type="protein sequence ID" value="CAG6684713.1"/>
    <property type="molecule type" value="Transcribed_RNA"/>
</dbReference>
<sequence>MSGNVTVTPSKVTPTPRLTQFVCTPPSLWRSPASIRPSAELETPSSPKLPASDFDYENLLVQIEFDQVIEKTIEELQAQAQQRRLKDLRKELTDFVKRTEWRYTPVEKLLGFDVKNSHLDKKE</sequence>
<evidence type="ECO:0000313" key="2">
    <source>
        <dbReference type="EMBL" id="CAG6723078.1"/>
    </source>
</evidence>
<accession>A0A8D8Y8I6</accession>
<dbReference type="EMBL" id="HBUF01161257">
    <property type="protein sequence ID" value="CAG6650239.1"/>
    <property type="molecule type" value="Transcribed_RNA"/>
</dbReference>
<protein>
    <submittedName>
        <fullName evidence="2">Uncharacterized protein</fullName>
    </submittedName>
</protein>
<organism evidence="2">
    <name type="scientific">Cacopsylla melanoneura</name>
    <dbReference type="NCBI Taxonomy" id="428564"/>
    <lineage>
        <taxon>Eukaryota</taxon>
        <taxon>Metazoa</taxon>
        <taxon>Ecdysozoa</taxon>
        <taxon>Arthropoda</taxon>
        <taxon>Hexapoda</taxon>
        <taxon>Insecta</taxon>
        <taxon>Pterygota</taxon>
        <taxon>Neoptera</taxon>
        <taxon>Paraneoptera</taxon>
        <taxon>Hemiptera</taxon>
        <taxon>Sternorrhyncha</taxon>
        <taxon>Psylloidea</taxon>
        <taxon>Psyllidae</taxon>
        <taxon>Psyllinae</taxon>
        <taxon>Cacopsylla</taxon>
    </lineage>
</organism>
<dbReference type="EMBL" id="HBUF01530726">
    <property type="protein sequence ID" value="CAG6751718.1"/>
    <property type="molecule type" value="Transcribed_RNA"/>
</dbReference>
<dbReference type="AlphaFoldDB" id="A0A8D8Y8I6"/>
<dbReference type="EMBL" id="HBUF01161256">
    <property type="protein sequence ID" value="CAG6650236.1"/>
    <property type="molecule type" value="Transcribed_RNA"/>
</dbReference>
<feature type="coiled-coil region" evidence="1">
    <location>
        <begin position="71"/>
        <end position="98"/>
    </location>
</feature>
<dbReference type="EMBL" id="HBUF01530725">
    <property type="protein sequence ID" value="CAG6751716.1"/>
    <property type="molecule type" value="Transcribed_RNA"/>
</dbReference>
<dbReference type="EMBL" id="HBUF01268695">
    <property type="protein sequence ID" value="CAG6684710.1"/>
    <property type="molecule type" value="Transcribed_RNA"/>
</dbReference>
<proteinExistence type="predicted"/>
<dbReference type="EMBL" id="HBUF01364994">
    <property type="protein sequence ID" value="CAG6723076.1"/>
    <property type="molecule type" value="Transcribed_RNA"/>
</dbReference>
<reference evidence="2" key="1">
    <citation type="submission" date="2021-05" db="EMBL/GenBank/DDBJ databases">
        <authorList>
            <person name="Alioto T."/>
            <person name="Alioto T."/>
            <person name="Gomez Garrido J."/>
        </authorList>
    </citation>
    <scope>NUCLEOTIDE SEQUENCE</scope>
</reference>
<name>A0A8D8Y8I6_9HEMI</name>